<dbReference type="InterPro" id="IPR025196">
    <property type="entry name" value="DUF4126"/>
</dbReference>
<evidence type="ECO:0000313" key="4">
    <source>
        <dbReference type="EMBL" id="MBG6088509.1"/>
    </source>
</evidence>
<dbReference type="Proteomes" id="UP000614047">
    <property type="component" value="Unassembled WGS sequence"/>
</dbReference>
<feature type="domain" description="DUF4126" evidence="3">
    <location>
        <begin position="4"/>
        <end position="180"/>
    </location>
</feature>
<keyword evidence="2" id="KW-0812">Transmembrane</keyword>
<comment type="caution">
    <text evidence="4">The sequence shown here is derived from an EMBL/GenBank/DDBJ whole genome shotgun (WGS) entry which is preliminary data.</text>
</comment>
<dbReference type="EMBL" id="JADOUA010000001">
    <property type="protein sequence ID" value="MBG6088509.1"/>
    <property type="molecule type" value="Genomic_DNA"/>
</dbReference>
<keyword evidence="5" id="KW-1185">Reference proteome</keyword>
<feature type="region of interest" description="Disordered" evidence="1">
    <location>
        <begin position="188"/>
        <end position="218"/>
    </location>
</feature>
<proteinExistence type="predicted"/>
<sequence>MLAVLTGLGLSAAAGLNAYIPVLVVGLLGRYTDLVRLPAEFGWLTDGRVLAVLALLLAAEIVLDKVPVVDSVNDMVQTVIRPASGGAVFAAAEAAGRLDAALSDVPWLGWALGIASALAVHLTKASLRPVVNAGTLGTGAPVVSAAEDTVSLGMSLLAVLAPVVALAGLVLLAYAAVRLRRLRKRRKRTAAAAPGAPEAPDAPGRRWFRTPGRGGGRA</sequence>
<keyword evidence="2" id="KW-0472">Membrane</keyword>
<protein>
    <recommendedName>
        <fullName evidence="3">DUF4126 domain-containing protein</fullName>
    </recommendedName>
</protein>
<evidence type="ECO:0000256" key="1">
    <source>
        <dbReference type="SAM" id="MobiDB-lite"/>
    </source>
</evidence>
<name>A0A931DGS3_9ACTN</name>
<organism evidence="4 5">
    <name type="scientific">Actinomadura viridis</name>
    <dbReference type="NCBI Taxonomy" id="58110"/>
    <lineage>
        <taxon>Bacteria</taxon>
        <taxon>Bacillati</taxon>
        <taxon>Actinomycetota</taxon>
        <taxon>Actinomycetes</taxon>
        <taxon>Streptosporangiales</taxon>
        <taxon>Thermomonosporaceae</taxon>
        <taxon>Actinomadura</taxon>
    </lineage>
</organism>
<reference evidence="4" key="1">
    <citation type="submission" date="2020-11" db="EMBL/GenBank/DDBJ databases">
        <title>Sequencing the genomes of 1000 actinobacteria strains.</title>
        <authorList>
            <person name="Klenk H.-P."/>
        </authorList>
    </citation>
    <scope>NUCLEOTIDE SEQUENCE</scope>
    <source>
        <strain evidence="4">DSM 43175</strain>
    </source>
</reference>
<gene>
    <name evidence="4" type="ORF">IW256_002622</name>
</gene>
<accession>A0A931DGS3</accession>
<feature type="compositionally biased region" description="Low complexity" evidence="1">
    <location>
        <begin position="190"/>
        <end position="202"/>
    </location>
</feature>
<evidence type="ECO:0000313" key="5">
    <source>
        <dbReference type="Proteomes" id="UP000614047"/>
    </source>
</evidence>
<dbReference type="Pfam" id="PF13548">
    <property type="entry name" value="DUF4126"/>
    <property type="match status" value="1"/>
</dbReference>
<dbReference type="AlphaFoldDB" id="A0A931DGS3"/>
<evidence type="ECO:0000259" key="3">
    <source>
        <dbReference type="Pfam" id="PF13548"/>
    </source>
</evidence>
<evidence type="ECO:0000256" key="2">
    <source>
        <dbReference type="SAM" id="Phobius"/>
    </source>
</evidence>
<feature type="transmembrane region" description="Helical" evidence="2">
    <location>
        <begin position="156"/>
        <end position="177"/>
    </location>
</feature>
<keyword evidence="2" id="KW-1133">Transmembrane helix</keyword>
<dbReference type="RefSeq" id="WP_197011220.1">
    <property type="nucleotide sequence ID" value="NZ_BAABES010000005.1"/>
</dbReference>